<dbReference type="InterPro" id="IPR020846">
    <property type="entry name" value="MFS_dom"/>
</dbReference>
<dbReference type="PANTHER" id="PTHR48020">
    <property type="entry name" value="PROTON MYO-INOSITOL COTRANSPORTER"/>
    <property type="match status" value="1"/>
</dbReference>
<protein>
    <submittedName>
        <fullName evidence="12">Sugar porter family MFS transporter</fullName>
    </submittedName>
</protein>
<dbReference type="InterPro" id="IPR003663">
    <property type="entry name" value="Sugar/inositol_transpt"/>
</dbReference>
<evidence type="ECO:0000256" key="8">
    <source>
        <dbReference type="RuleBase" id="RU003346"/>
    </source>
</evidence>
<evidence type="ECO:0000256" key="9">
    <source>
        <dbReference type="SAM" id="MobiDB-lite"/>
    </source>
</evidence>
<sequence>MTSFITDMRRSGNGLLLRITIIAAIGGLLFGYDTGVISGALLYIKGDLHAGKFAQQAIVSTLLLGAVIGAVLSGYLADAISRKWTKVLSGSLYVVGALGCAFAVNVPMLIGFRFLLGISVGTASFVAPLYISEVSPPRVRGGLVSFNQLAVTAGILIAYIVDFLLKGVDNNWRWMLGVAVIPGAALAVGMLTVPHTPRWLAEHGRDDEARKVLQRLRSDDPDADVDEELEEIKKASREERGTRTKDLARPQIRPLLVVGIGLAVFQQFVGINTVIYYAPTILSQTGLSASSSITQTVFVGITNVVFTTVAVLLLDRLGRRKLLLTGTVGLTLSLILLGIYFTSSTVQHQAGYVALLALLIYIASFAIGLGPVFWLMISEIYPTGIKSKAMAASTVANWGANFLVAATFLSLASAISREGTFFLYAGISIIAFAFFAAKVPETKDRSLEDIQNDLAAGRDEEGNGQDAATTEGQRHARHNHDLTGKHRGDS</sequence>
<dbReference type="NCBIfam" id="TIGR00879">
    <property type="entry name" value="SP"/>
    <property type="match status" value="1"/>
</dbReference>
<dbReference type="InterPro" id="IPR005829">
    <property type="entry name" value="Sugar_transporter_CS"/>
</dbReference>
<dbReference type="InterPro" id="IPR047984">
    <property type="entry name" value="XylE-like"/>
</dbReference>
<evidence type="ECO:0000256" key="4">
    <source>
        <dbReference type="ARBA" id="ARBA00022475"/>
    </source>
</evidence>
<evidence type="ECO:0000256" key="1">
    <source>
        <dbReference type="ARBA" id="ARBA00004651"/>
    </source>
</evidence>
<dbReference type="InterPro" id="IPR036259">
    <property type="entry name" value="MFS_trans_sf"/>
</dbReference>
<dbReference type="InterPro" id="IPR050814">
    <property type="entry name" value="Myo-inositol_Transporter"/>
</dbReference>
<keyword evidence="5 10" id="KW-0812">Transmembrane</keyword>
<evidence type="ECO:0000313" key="12">
    <source>
        <dbReference type="EMBL" id="MDT0263706.1"/>
    </source>
</evidence>
<evidence type="ECO:0000256" key="10">
    <source>
        <dbReference type="SAM" id="Phobius"/>
    </source>
</evidence>
<feature type="transmembrane region" description="Helical" evidence="10">
    <location>
        <begin position="389"/>
        <end position="415"/>
    </location>
</feature>
<feature type="transmembrane region" description="Helical" evidence="10">
    <location>
        <begin position="110"/>
        <end position="131"/>
    </location>
</feature>
<evidence type="ECO:0000256" key="6">
    <source>
        <dbReference type="ARBA" id="ARBA00022989"/>
    </source>
</evidence>
<dbReference type="PRINTS" id="PR00171">
    <property type="entry name" value="SUGRTRNSPORT"/>
</dbReference>
<dbReference type="PROSITE" id="PS00216">
    <property type="entry name" value="SUGAR_TRANSPORT_1"/>
    <property type="match status" value="1"/>
</dbReference>
<evidence type="ECO:0000256" key="5">
    <source>
        <dbReference type="ARBA" id="ARBA00022692"/>
    </source>
</evidence>
<dbReference type="Proteomes" id="UP001183176">
    <property type="component" value="Unassembled WGS sequence"/>
</dbReference>
<feature type="transmembrane region" description="Helical" evidence="10">
    <location>
        <begin position="21"/>
        <end position="44"/>
    </location>
</feature>
<comment type="similarity">
    <text evidence="2 8">Belongs to the major facilitator superfamily. Sugar transporter (TC 2.A.1.1) family.</text>
</comment>
<dbReference type="Pfam" id="PF00083">
    <property type="entry name" value="Sugar_tr"/>
    <property type="match status" value="1"/>
</dbReference>
<organism evidence="12 13">
    <name type="scientific">Jatrophihabitans lederbergiae</name>
    <dbReference type="NCBI Taxonomy" id="3075547"/>
    <lineage>
        <taxon>Bacteria</taxon>
        <taxon>Bacillati</taxon>
        <taxon>Actinomycetota</taxon>
        <taxon>Actinomycetes</taxon>
        <taxon>Jatrophihabitantales</taxon>
        <taxon>Jatrophihabitantaceae</taxon>
        <taxon>Jatrophihabitans</taxon>
    </lineage>
</organism>
<feature type="domain" description="Major facilitator superfamily (MFS) profile" evidence="11">
    <location>
        <begin position="19"/>
        <end position="443"/>
    </location>
</feature>
<keyword evidence="13" id="KW-1185">Reference proteome</keyword>
<feature type="transmembrane region" description="Helical" evidence="10">
    <location>
        <begin position="297"/>
        <end position="315"/>
    </location>
</feature>
<feature type="region of interest" description="Disordered" evidence="9">
    <location>
        <begin position="449"/>
        <end position="490"/>
    </location>
</feature>
<dbReference type="SUPFAM" id="SSF103473">
    <property type="entry name" value="MFS general substrate transporter"/>
    <property type="match status" value="1"/>
</dbReference>
<feature type="transmembrane region" description="Helical" evidence="10">
    <location>
        <begin position="56"/>
        <end position="77"/>
    </location>
</feature>
<evidence type="ECO:0000259" key="11">
    <source>
        <dbReference type="PROSITE" id="PS50850"/>
    </source>
</evidence>
<accession>A0ABU2JG36</accession>
<dbReference type="PANTHER" id="PTHR48020:SF12">
    <property type="entry name" value="PROTON MYO-INOSITOL COTRANSPORTER"/>
    <property type="match status" value="1"/>
</dbReference>
<dbReference type="InterPro" id="IPR005828">
    <property type="entry name" value="MFS_sugar_transport-like"/>
</dbReference>
<feature type="compositionally biased region" description="Basic and acidic residues" evidence="9">
    <location>
        <begin position="479"/>
        <end position="490"/>
    </location>
</feature>
<comment type="caution">
    <text evidence="12">The sequence shown here is derived from an EMBL/GenBank/DDBJ whole genome shotgun (WGS) entry which is preliminary data.</text>
</comment>
<dbReference type="Gene3D" id="1.20.1250.20">
    <property type="entry name" value="MFS general substrate transporter like domains"/>
    <property type="match status" value="1"/>
</dbReference>
<dbReference type="RefSeq" id="WP_311424851.1">
    <property type="nucleotide sequence ID" value="NZ_JAVREH010000048.1"/>
</dbReference>
<dbReference type="PROSITE" id="PS50850">
    <property type="entry name" value="MFS"/>
    <property type="match status" value="1"/>
</dbReference>
<evidence type="ECO:0000256" key="3">
    <source>
        <dbReference type="ARBA" id="ARBA00022448"/>
    </source>
</evidence>
<feature type="transmembrane region" description="Helical" evidence="10">
    <location>
        <begin position="421"/>
        <end position="437"/>
    </location>
</feature>
<proteinExistence type="inferred from homology"/>
<evidence type="ECO:0000256" key="2">
    <source>
        <dbReference type="ARBA" id="ARBA00010992"/>
    </source>
</evidence>
<keyword evidence="4" id="KW-1003">Cell membrane</keyword>
<feature type="transmembrane region" description="Helical" evidence="10">
    <location>
        <begin position="322"/>
        <end position="341"/>
    </location>
</feature>
<feature type="transmembrane region" description="Helical" evidence="10">
    <location>
        <begin position="255"/>
        <end position="277"/>
    </location>
</feature>
<comment type="subcellular location">
    <subcellularLocation>
        <location evidence="1">Cell membrane</location>
        <topology evidence="1">Multi-pass membrane protein</topology>
    </subcellularLocation>
</comment>
<feature type="transmembrane region" description="Helical" evidence="10">
    <location>
        <begin position="173"/>
        <end position="193"/>
    </location>
</feature>
<dbReference type="PROSITE" id="PS00217">
    <property type="entry name" value="SUGAR_TRANSPORT_2"/>
    <property type="match status" value="1"/>
</dbReference>
<gene>
    <name evidence="12" type="ORF">RM423_20230</name>
</gene>
<keyword evidence="7 10" id="KW-0472">Membrane</keyword>
<evidence type="ECO:0000313" key="13">
    <source>
        <dbReference type="Proteomes" id="UP001183176"/>
    </source>
</evidence>
<feature type="transmembrane region" description="Helical" evidence="10">
    <location>
        <begin position="143"/>
        <end position="161"/>
    </location>
</feature>
<keyword evidence="3 8" id="KW-0813">Transport</keyword>
<dbReference type="CDD" id="cd17359">
    <property type="entry name" value="MFS_XylE_like"/>
    <property type="match status" value="1"/>
</dbReference>
<keyword evidence="6 10" id="KW-1133">Transmembrane helix</keyword>
<dbReference type="EMBL" id="JAVREH010000048">
    <property type="protein sequence ID" value="MDT0263706.1"/>
    <property type="molecule type" value="Genomic_DNA"/>
</dbReference>
<evidence type="ECO:0000256" key="7">
    <source>
        <dbReference type="ARBA" id="ARBA00023136"/>
    </source>
</evidence>
<name>A0ABU2JG36_9ACTN</name>
<feature type="transmembrane region" description="Helical" evidence="10">
    <location>
        <begin position="84"/>
        <end position="104"/>
    </location>
</feature>
<reference evidence="13" key="1">
    <citation type="submission" date="2023-07" db="EMBL/GenBank/DDBJ databases">
        <title>30 novel species of actinomycetes from the DSMZ collection.</title>
        <authorList>
            <person name="Nouioui I."/>
        </authorList>
    </citation>
    <scope>NUCLEOTIDE SEQUENCE [LARGE SCALE GENOMIC DNA]</scope>
    <source>
        <strain evidence="13">DSM 44399</strain>
    </source>
</reference>
<feature type="transmembrane region" description="Helical" evidence="10">
    <location>
        <begin position="353"/>
        <end position="377"/>
    </location>
</feature>